<organism evidence="1 2">
    <name type="scientific">Anaerotignum faecicola</name>
    <dbReference type="NCBI Taxonomy" id="2358141"/>
    <lineage>
        <taxon>Bacteria</taxon>
        <taxon>Bacillati</taxon>
        <taxon>Bacillota</taxon>
        <taxon>Clostridia</taxon>
        <taxon>Lachnospirales</taxon>
        <taxon>Anaerotignaceae</taxon>
        <taxon>Anaerotignum</taxon>
    </lineage>
</organism>
<dbReference type="AlphaFoldDB" id="A0A401LFP0"/>
<comment type="caution">
    <text evidence="1">The sequence shown here is derived from an EMBL/GenBank/DDBJ whole genome shotgun (WGS) entry which is preliminary data.</text>
</comment>
<gene>
    <name evidence="1" type="ORF">KGMB03357_20030</name>
</gene>
<dbReference type="Proteomes" id="UP000287361">
    <property type="component" value="Unassembled WGS sequence"/>
</dbReference>
<evidence type="ECO:0000313" key="1">
    <source>
        <dbReference type="EMBL" id="GCB30342.1"/>
    </source>
</evidence>
<name>A0A401LFP0_9FIRM</name>
<keyword evidence="2" id="KW-1185">Reference proteome</keyword>
<reference evidence="1 2" key="1">
    <citation type="submission" date="2018-10" db="EMBL/GenBank/DDBJ databases">
        <title>Draft Genome Sequence of Anaerotignum sp. KCTC 15736.</title>
        <authorList>
            <person name="Choi S.H."/>
            <person name="Kim J.S."/>
            <person name="Kang S.W."/>
            <person name="Lee J.S."/>
            <person name="Park S.H."/>
        </authorList>
    </citation>
    <scope>NUCLEOTIDE SEQUENCE [LARGE SCALE GENOMIC DNA]</scope>
    <source>
        <strain evidence="1 2">KCTC 15736</strain>
    </source>
</reference>
<dbReference type="Gene3D" id="2.20.28.160">
    <property type="match status" value="1"/>
</dbReference>
<protein>
    <recommendedName>
        <fullName evidence="3">DPH-type MB domain-containing protein</fullName>
    </recommendedName>
</protein>
<dbReference type="Pfam" id="PF24441">
    <property type="entry name" value="DUF7560"/>
    <property type="match status" value="1"/>
</dbReference>
<dbReference type="NCBIfam" id="NF045650">
    <property type="entry name" value="CD1247_Nterm"/>
    <property type="match status" value="1"/>
</dbReference>
<sequence>MEYFEKKITYLRGLCDGSDFPAESKEGKIFHGILDVLDDMAFMLETFMDDEDLVMEDEDLDETDEPIFFYSFNCPSCGQELDVDEQTMEMQTEIPCPGCGATVPIGSADMDDLQF</sequence>
<dbReference type="InterPro" id="IPR055982">
    <property type="entry name" value="DUF7560"/>
</dbReference>
<proteinExistence type="predicted"/>
<dbReference type="EMBL" id="BHVZ01000014">
    <property type="protein sequence ID" value="GCB30342.1"/>
    <property type="molecule type" value="Genomic_DNA"/>
</dbReference>
<dbReference type="InterPro" id="IPR054688">
    <property type="entry name" value="CD1247_N"/>
</dbReference>
<evidence type="ECO:0000313" key="2">
    <source>
        <dbReference type="Proteomes" id="UP000287361"/>
    </source>
</evidence>
<dbReference type="OrthoDB" id="2381377at2"/>
<accession>A0A401LFP0</accession>
<evidence type="ECO:0008006" key="3">
    <source>
        <dbReference type="Google" id="ProtNLM"/>
    </source>
</evidence>